<evidence type="ECO:0000259" key="11">
    <source>
        <dbReference type="Pfam" id="PF02518"/>
    </source>
</evidence>
<comment type="catalytic activity">
    <reaction evidence="1">
        <text>ATP + protein L-histidine = ADP + protein N-phospho-L-histidine.</text>
        <dbReference type="EC" id="2.7.13.3"/>
    </reaction>
</comment>
<dbReference type="Gene3D" id="1.20.5.1930">
    <property type="match status" value="1"/>
</dbReference>
<dbReference type="Pfam" id="PF02518">
    <property type="entry name" value="HATPase_c"/>
    <property type="match status" value="1"/>
</dbReference>
<protein>
    <recommendedName>
        <fullName evidence="2">histidine kinase</fullName>
        <ecNumber evidence="2">2.7.13.3</ecNumber>
    </recommendedName>
</protein>
<evidence type="ECO:0000256" key="5">
    <source>
        <dbReference type="ARBA" id="ARBA00022741"/>
    </source>
</evidence>
<reference evidence="13 14" key="1">
    <citation type="submission" date="2022-06" db="EMBL/GenBank/DDBJ databases">
        <title>Sequencing the genomes of 1000 actinobacteria strains.</title>
        <authorList>
            <person name="Klenk H.-P."/>
        </authorList>
    </citation>
    <scope>NUCLEOTIDE SEQUENCE [LARGE SCALE GENOMIC DNA]</scope>
    <source>
        <strain evidence="13 14">DSM 44170</strain>
    </source>
</reference>
<evidence type="ECO:0000256" key="2">
    <source>
        <dbReference type="ARBA" id="ARBA00012438"/>
    </source>
</evidence>
<evidence type="ECO:0000256" key="1">
    <source>
        <dbReference type="ARBA" id="ARBA00000085"/>
    </source>
</evidence>
<evidence type="ECO:0000256" key="7">
    <source>
        <dbReference type="ARBA" id="ARBA00022840"/>
    </source>
</evidence>
<keyword evidence="10" id="KW-0812">Transmembrane</keyword>
<organism evidence="13 14">
    <name type="scientific">Nonomuraea roseoviolacea subsp. carminata</name>
    <dbReference type="NCBI Taxonomy" id="160689"/>
    <lineage>
        <taxon>Bacteria</taxon>
        <taxon>Bacillati</taxon>
        <taxon>Actinomycetota</taxon>
        <taxon>Actinomycetes</taxon>
        <taxon>Streptosporangiales</taxon>
        <taxon>Streptosporangiaceae</taxon>
        <taxon>Nonomuraea</taxon>
    </lineage>
</organism>
<feature type="domain" description="Signal transduction histidine kinase subgroup 3 dimerisation and phosphoacceptor" evidence="12">
    <location>
        <begin position="183"/>
        <end position="248"/>
    </location>
</feature>
<dbReference type="Gene3D" id="3.30.565.10">
    <property type="entry name" value="Histidine kinase-like ATPase, C-terminal domain"/>
    <property type="match status" value="1"/>
</dbReference>
<dbReference type="InterPro" id="IPR036890">
    <property type="entry name" value="HATPase_C_sf"/>
</dbReference>
<keyword evidence="14" id="KW-1185">Reference proteome</keyword>
<gene>
    <name evidence="13" type="ORF">HD595_002092</name>
</gene>
<keyword evidence="5" id="KW-0547">Nucleotide-binding</keyword>
<evidence type="ECO:0000256" key="10">
    <source>
        <dbReference type="SAM" id="Phobius"/>
    </source>
</evidence>
<dbReference type="EMBL" id="JAMZEC010000001">
    <property type="protein sequence ID" value="MCP2345970.1"/>
    <property type="molecule type" value="Genomic_DNA"/>
</dbReference>
<keyword evidence="10" id="KW-1133">Transmembrane helix</keyword>
<dbReference type="InterPro" id="IPR050482">
    <property type="entry name" value="Sensor_HK_TwoCompSys"/>
</dbReference>
<evidence type="ECO:0000256" key="9">
    <source>
        <dbReference type="SAM" id="MobiDB-lite"/>
    </source>
</evidence>
<feature type="compositionally biased region" description="Pro residues" evidence="9">
    <location>
        <begin position="253"/>
        <end position="270"/>
    </location>
</feature>
<feature type="domain" description="Histidine kinase/HSP90-like ATPase" evidence="11">
    <location>
        <begin position="407"/>
        <end position="494"/>
    </location>
</feature>
<keyword evidence="3" id="KW-0597">Phosphoprotein</keyword>
<evidence type="ECO:0000313" key="13">
    <source>
        <dbReference type="EMBL" id="MCP2345970.1"/>
    </source>
</evidence>
<feature type="transmembrane region" description="Helical" evidence="10">
    <location>
        <begin position="105"/>
        <end position="123"/>
    </location>
</feature>
<dbReference type="PANTHER" id="PTHR24421:SF10">
    <property type="entry name" value="NITRATE_NITRITE SENSOR PROTEIN NARQ"/>
    <property type="match status" value="1"/>
</dbReference>
<keyword evidence="4" id="KW-0808">Transferase</keyword>
<evidence type="ECO:0000256" key="4">
    <source>
        <dbReference type="ARBA" id="ARBA00022679"/>
    </source>
</evidence>
<keyword evidence="7" id="KW-0067">ATP-binding</keyword>
<evidence type="ECO:0000313" key="14">
    <source>
        <dbReference type="Proteomes" id="UP001320766"/>
    </source>
</evidence>
<dbReference type="CDD" id="cd16917">
    <property type="entry name" value="HATPase_UhpB-NarQ-NarX-like"/>
    <property type="match status" value="1"/>
</dbReference>
<evidence type="ECO:0000256" key="3">
    <source>
        <dbReference type="ARBA" id="ARBA00022553"/>
    </source>
</evidence>
<dbReference type="InterPro" id="IPR011712">
    <property type="entry name" value="Sig_transdc_His_kin_sub3_dim/P"/>
</dbReference>
<dbReference type="Pfam" id="PF07730">
    <property type="entry name" value="HisKA_3"/>
    <property type="match status" value="1"/>
</dbReference>
<name>A0ABT1JWK3_9ACTN</name>
<evidence type="ECO:0000256" key="8">
    <source>
        <dbReference type="ARBA" id="ARBA00023012"/>
    </source>
</evidence>
<evidence type="ECO:0000256" key="6">
    <source>
        <dbReference type="ARBA" id="ARBA00022777"/>
    </source>
</evidence>
<feature type="transmembrane region" description="Helical" evidence="10">
    <location>
        <begin position="60"/>
        <end position="93"/>
    </location>
</feature>
<comment type="caution">
    <text evidence="13">The sequence shown here is derived from an EMBL/GenBank/DDBJ whole genome shotgun (WGS) entry which is preliminary data.</text>
</comment>
<feature type="transmembrane region" description="Helical" evidence="10">
    <location>
        <begin position="530"/>
        <end position="550"/>
    </location>
</feature>
<dbReference type="Proteomes" id="UP001320766">
    <property type="component" value="Unassembled WGS sequence"/>
</dbReference>
<evidence type="ECO:0000259" key="12">
    <source>
        <dbReference type="Pfam" id="PF07730"/>
    </source>
</evidence>
<dbReference type="RefSeq" id="WP_253767973.1">
    <property type="nucleotide sequence ID" value="NZ_BAAAVE010000032.1"/>
</dbReference>
<dbReference type="InterPro" id="IPR003594">
    <property type="entry name" value="HATPase_dom"/>
</dbReference>
<keyword evidence="10" id="KW-0472">Membrane</keyword>
<dbReference type="SUPFAM" id="SSF55874">
    <property type="entry name" value="ATPase domain of HSP90 chaperone/DNA topoisomerase II/histidine kinase"/>
    <property type="match status" value="1"/>
</dbReference>
<proteinExistence type="predicted"/>
<dbReference type="PANTHER" id="PTHR24421">
    <property type="entry name" value="NITRATE/NITRITE SENSOR PROTEIN NARX-RELATED"/>
    <property type="match status" value="1"/>
</dbReference>
<dbReference type="GO" id="GO:0016301">
    <property type="term" value="F:kinase activity"/>
    <property type="evidence" value="ECO:0007669"/>
    <property type="project" value="UniProtKB-KW"/>
</dbReference>
<feature type="transmembrane region" description="Helical" evidence="10">
    <location>
        <begin position="129"/>
        <end position="147"/>
    </location>
</feature>
<dbReference type="EC" id="2.7.13.3" evidence="2"/>
<sequence>MRDLPARLAARFERHGGTALWLLLAAPVVAGALILHGREALVSAAGVPLLGVAVAVRERWPLVALAVPVALGLALDVELLAVPYWPALAAFAWLAGTRAAARPGLWFFAAVAVAGLPLCVLLSPDRLWGWSSLLLTLLIVVVLPWQLGRYRRRYAVLTRAGWRLADRMEREQRIVADRARIRERARIAGDMHDSLGHDLTLMAMRAAALQLDPTLDPRHQAVVAELREAAAEATERLRDIVGVLRTDDDETQPEPPFAPPESPSPLPEPPFASLESPSVLPERPSALGERPGDMNAPHPSHSSSEGARALDGRLSPGGGVRAADDGPSPDDGVHAASGALPPPTGVHAVGAHAVGARAFGTFLPPGERRSAADGPGPLVDRARAAGMAVTLERLDDLTGIPSMTALAVGRVVQEGLTNAAKHAPGAPVRVRVTREDDALRVSVANAPPAASAVNAVSGGAGLAGLDERVRLAGGTLRAGPVSGGGFEVVAELPTRANAAARPPTGGSLSTSARELARAEREVRRGLAQTVLVPLAVLTGILLLMVPVWLLSTSLSVLPRGTYDGLTVGAPRAEVEARLPALPGDGPPDGAPPAPAGQDCVYYTVRAFDDGAYRLCFAGDRLASKSVVGARR</sequence>
<feature type="region of interest" description="Disordered" evidence="9">
    <location>
        <begin position="246"/>
        <end position="346"/>
    </location>
</feature>
<keyword evidence="8" id="KW-0902">Two-component regulatory system</keyword>
<accession>A0ABT1JWK3</accession>
<keyword evidence="6 13" id="KW-0418">Kinase</keyword>